<keyword evidence="1" id="KW-0378">Hydrolase</keyword>
<comment type="caution">
    <text evidence="2">The sequence shown here is derived from an EMBL/GenBank/DDBJ whole genome shotgun (WGS) entry which is preliminary data.</text>
</comment>
<dbReference type="InterPro" id="IPR029033">
    <property type="entry name" value="His_PPase_superfam"/>
</dbReference>
<protein>
    <submittedName>
        <fullName evidence="2">Histidine phosphatase family protein</fullName>
    </submittedName>
</protein>
<dbReference type="AlphaFoldDB" id="A0A9D2EBK6"/>
<sequence>MTELEDETKHLTLLRHAQAEHHATHDVDRTLTLDGRGDARAIGQRLQESAVVPQLVLCSSATRARQTWELAANAYGTDAEAIDTQYLDLLYGADLEEVLDLLHGVSEEVTDVLVVGHEPVTSAVAHYLAGPSSQEEAALRVRTGMSTATAALLSHRGPWARLERHGAVLTALATCRS</sequence>
<dbReference type="SMART" id="SM00855">
    <property type="entry name" value="PGAM"/>
    <property type="match status" value="1"/>
</dbReference>
<dbReference type="Proteomes" id="UP000824037">
    <property type="component" value="Unassembled WGS sequence"/>
</dbReference>
<dbReference type="Pfam" id="PF00300">
    <property type="entry name" value="His_Phos_1"/>
    <property type="match status" value="1"/>
</dbReference>
<dbReference type="Gene3D" id="3.40.50.1240">
    <property type="entry name" value="Phosphoglycerate mutase-like"/>
    <property type="match status" value="1"/>
</dbReference>
<reference evidence="2" key="1">
    <citation type="journal article" date="2021" name="PeerJ">
        <title>Extensive microbial diversity within the chicken gut microbiome revealed by metagenomics and culture.</title>
        <authorList>
            <person name="Gilroy R."/>
            <person name="Ravi A."/>
            <person name="Getino M."/>
            <person name="Pursley I."/>
            <person name="Horton D.L."/>
            <person name="Alikhan N.F."/>
            <person name="Baker D."/>
            <person name="Gharbi K."/>
            <person name="Hall N."/>
            <person name="Watson M."/>
            <person name="Adriaenssens E.M."/>
            <person name="Foster-Nyarko E."/>
            <person name="Jarju S."/>
            <person name="Secka A."/>
            <person name="Antonio M."/>
            <person name="Oren A."/>
            <person name="Chaudhuri R.R."/>
            <person name="La Ragione R."/>
            <person name="Hildebrand F."/>
            <person name="Pallen M.J."/>
        </authorList>
    </citation>
    <scope>NUCLEOTIDE SEQUENCE</scope>
    <source>
        <strain evidence="2">ChiGjej4B4-7305</strain>
    </source>
</reference>
<dbReference type="CDD" id="cd07067">
    <property type="entry name" value="HP_PGM_like"/>
    <property type="match status" value="1"/>
</dbReference>
<proteinExistence type="predicted"/>
<dbReference type="InterPro" id="IPR013078">
    <property type="entry name" value="His_Pase_superF_clade-1"/>
</dbReference>
<dbReference type="InterPro" id="IPR051021">
    <property type="entry name" value="Mito_Ser/Thr_phosphatase"/>
</dbReference>
<evidence type="ECO:0000256" key="1">
    <source>
        <dbReference type="ARBA" id="ARBA00022801"/>
    </source>
</evidence>
<gene>
    <name evidence="2" type="ORF">H9815_02560</name>
</gene>
<dbReference type="SUPFAM" id="SSF53254">
    <property type="entry name" value="Phosphoglycerate mutase-like"/>
    <property type="match status" value="1"/>
</dbReference>
<dbReference type="EMBL" id="DXBY01000049">
    <property type="protein sequence ID" value="HIZ34634.1"/>
    <property type="molecule type" value="Genomic_DNA"/>
</dbReference>
<dbReference type="GO" id="GO:0016787">
    <property type="term" value="F:hydrolase activity"/>
    <property type="evidence" value="ECO:0007669"/>
    <property type="project" value="UniProtKB-KW"/>
</dbReference>
<accession>A0A9D2EBK6</accession>
<reference evidence="2" key="2">
    <citation type="submission" date="2021-04" db="EMBL/GenBank/DDBJ databases">
        <authorList>
            <person name="Gilroy R."/>
        </authorList>
    </citation>
    <scope>NUCLEOTIDE SEQUENCE</scope>
    <source>
        <strain evidence="2">ChiGjej4B4-7305</strain>
    </source>
</reference>
<name>A0A9D2EBK6_9MICO</name>
<dbReference type="PANTHER" id="PTHR20935">
    <property type="entry name" value="PHOSPHOGLYCERATE MUTASE-RELATED"/>
    <property type="match status" value="1"/>
</dbReference>
<organism evidence="2 3">
    <name type="scientific">Candidatus Ruania gallistercoris</name>
    <dbReference type="NCBI Taxonomy" id="2838746"/>
    <lineage>
        <taxon>Bacteria</taxon>
        <taxon>Bacillati</taxon>
        <taxon>Actinomycetota</taxon>
        <taxon>Actinomycetes</taxon>
        <taxon>Micrococcales</taxon>
        <taxon>Ruaniaceae</taxon>
        <taxon>Ruania</taxon>
    </lineage>
</organism>
<evidence type="ECO:0000313" key="2">
    <source>
        <dbReference type="EMBL" id="HIZ34634.1"/>
    </source>
</evidence>
<evidence type="ECO:0000313" key="3">
    <source>
        <dbReference type="Proteomes" id="UP000824037"/>
    </source>
</evidence>
<dbReference type="PANTHER" id="PTHR20935:SF1">
    <property type="entry name" value="SLL1549 PROTEIN"/>
    <property type="match status" value="1"/>
</dbReference>